<dbReference type="AlphaFoldDB" id="A0A0D3F6Y9"/>
<accession>A0A0D3F6Y9</accession>
<dbReference type="EnsemblPlants" id="OBART02G22130.1">
    <property type="protein sequence ID" value="OBART02G22130.1"/>
    <property type="gene ID" value="OBART02G22130"/>
</dbReference>
<organism evidence="1">
    <name type="scientific">Oryza barthii</name>
    <dbReference type="NCBI Taxonomy" id="65489"/>
    <lineage>
        <taxon>Eukaryota</taxon>
        <taxon>Viridiplantae</taxon>
        <taxon>Streptophyta</taxon>
        <taxon>Embryophyta</taxon>
        <taxon>Tracheophyta</taxon>
        <taxon>Spermatophyta</taxon>
        <taxon>Magnoliopsida</taxon>
        <taxon>Liliopsida</taxon>
        <taxon>Poales</taxon>
        <taxon>Poaceae</taxon>
        <taxon>BOP clade</taxon>
        <taxon>Oryzoideae</taxon>
        <taxon>Oryzeae</taxon>
        <taxon>Oryzinae</taxon>
        <taxon>Oryza</taxon>
    </lineage>
</organism>
<evidence type="ECO:0000313" key="2">
    <source>
        <dbReference type="Proteomes" id="UP000026960"/>
    </source>
</evidence>
<name>A0A0D3F6Y9_9ORYZ</name>
<keyword evidence="2" id="KW-1185">Reference proteome</keyword>
<reference evidence="1" key="1">
    <citation type="journal article" date="2009" name="Rice">
        <title>De Novo Next Generation Sequencing of Plant Genomes.</title>
        <authorList>
            <person name="Rounsley S."/>
            <person name="Marri P.R."/>
            <person name="Yu Y."/>
            <person name="He R."/>
            <person name="Sisneros N."/>
            <person name="Goicoechea J.L."/>
            <person name="Lee S.J."/>
            <person name="Angelova A."/>
            <person name="Kudrna D."/>
            <person name="Luo M."/>
            <person name="Affourtit J."/>
            <person name="Desany B."/>
            <person name="Knight J."/>
            <person name="Niazi F."/>
            <person name="Egholm M."/>
            <person name="Wing R.A."/>
        </authorList>
    </citation>
    <scope>NUCLEOTIDE SEQUENCE [LARGE SCALE GENOMIC DNA]</scope>
    <source>
        <strain evidence="1">IRGC 105608</strain>
    </source>
</reference>
<dbReference type="Gramene" id="OBART02G22130.1">
    <property type="protein sequence ID" value="OBART02G22130.1"/>
    <property type="gene ID" value="OBART02G22130"/>
</dbReference>
<dbReference type="HOGENOM" id="CLU_1706985_0_0_1"/>
<reference evidence="1" key="2">
    <citation type="submission" date="2015-03" db="UniProtKB">
        <authorList>
            <consortium name="EnsemblPlants"/>
        </authorList>
    </citation>
    <scope>IDENTIFICATION</scope>
</reference>
<proteinExistence type="predicted"/>
<sequence>MGSRAASVHEDFVVRRLRRLLRPGPRLPIVEVAGSRPFRCCFSPFRYRFPSGHVRDHLCLLFLYTFNPPATYYTAGSITGHRGDNLSLHRRRGLLRGSEPRRQLVDIDGAPLDLTPLPCCNRIRGIEEACPGRLRHLPPTQSCAVIGEHIRALP</sequence>
<protein>
    <submittedName>
        <fullName evidence="1">Uncharacterized protein</fullName>
    </submittedName>
</protein>
<dbReference type="EnsemblPlants" id="OBART02G22160.1">
    <property type="protein sequence ID" value="OBART02G22160.1"/>
    <property type="gene ID" value="OBART02G22160"/>
</dbReference>
<evidence type="ECO:0000313" key="1">
    <source>
        <dbReference type="EnsemblPlants" id="OBART02G22130.1"/>
    </source>
</evidence>
<dbReference type="PaxDb" id="65489-OBART02G22130.1"/>
<dbReference type="Proteomes" id="UP000026960">
    <property type="component" value="Chromosome 2"/>
</dbReference>
<dbReference type="Gramene" id="OBART02G22160.1">
    <property type="protein sequence ID" value="OBART02G22160.1"/>
    <property type="gene ID" value="OBART02G22160"/>
</dbReference>